<evidence type="ECO:0000313" key="2">
    <source>
        <dbReference type="Proteomes" id="UP000095541"/>
    </source>
</evidence>
<reference evidence="1 2" key="1">
    <citation type="submission" date="2015-09" db="EMBL/GenBank/DDBJ databases">
        <authorList>
            <consortium name="Pathogen Informatics"/>
        </authorList>
    </citation>
    <scope>NUCLEOTIDE SEQUENCE [LARGE SCALE GENOMIC DNA]</scope>
    <source>
        <strain evidence="1 2">2789STDY5834945</strain>
    </source>
</reference>
<organism evidence="1 2">
    <name type="scientific">Bacteroides thetaiotaomicron</name>
    <dbReference type="NCBI Taxonomy" id="818"/>
    <lineage>
        <taxon>Bacteria</taxon>
        <taxon>Pseudomonadati</taxon>
        <taxon>Bacteroidota</taxon>
        <taxon>Bacteroidia</taxon>
        <taxon>Bacteroidales</taxon>
        <taxon>Bacteroidaceae</taxon>
        <taxon>Bacteroides</taxon>
    </lineage>
</organism>
<sequence length="1041" mass="116310">MIKKAIHTAMVLLVLSIVLIACQDEYETRMPNVPDGYVALRFRADIPAMQEVTTRAVDEDGKGVQNMTLFCFDTYGLFVTTVTAKVTPTSETEGTFDASVPDHTRIIHFVANQNMSEFPEDNFLGKAEAEVMALLQGSSGRMIYWARFACAPDNTAKINEQMSSEGIKLIRNHAQISLENPQSQWIEVTGFKVYNTNAFGTVAPYHPQKGFDFTWPSDDSPFVTLPDNKAKMSDIQDVVTDMSQYVFECENKEDDPVSVIIRGHLPGQTETDDLYYRVMLVNDNGEQILIRRNHHYKVNIDGTLAYGQKTFAEALEAAATNNVWISISEDVKEVEDQNYILAVEQTTYVLDPTIAPGTGFPLHYTVKGKNGQTVSNSDKPSISWLEGNTVASETNIDNTFTVNNGTGEGTIIIYTQPLEGNIHKLEGTLLVKKGRLQRKIKVIKMQEQTFVPSWMGAQLYGKLDETDTENKNRPKATAVFTIPETCPQELFPMRVLLSVNALDVRSASGMTLSIIRKGDEGYGADNDWGYKYVYMAESPGVQRVYFESILNQTGDDTNTPKKLIIEADHFKTMELEFMFSEKTNTITLEGLESYNATDITGGPKDEAILYRLVPQKKGAKVQFDMQMKELDSKYQPSQNINATRHDEFLIYTSNLLHYDKTEDAGVQEFDCEFHHTEATAWAQKNNPNGGQTCMFTPIKPENPTAGTGKYAIYMYTNKAKSAEVIRIASNLNNKPAVLAKNAEGEMAGGLYIGETYRSVIFELANYTPFRFAARVNYDNSGAQGNDATGSAAEPVTPLTWSYNPGKPVDIEIDITSFAGSDKKSADPFGRSFEIYIDAPMLEIDVNRLNACHITEEKLKVHPEIPGRFIYTVDANREQERKFGIADALSKDGTTGVQQTGERKRLPFKVKNVVSAEDIVISSDEKEVVYFAKTFRVSNSSITGTLKYKTNDGSTHDVPHNSFVPFERTSNNSRIGAITVTADGQYELRLRKEYAFNWNTDKVELRFENPTDKIIYSATVDNLATLFANPHVVLEPETARGN</sequence>
<name>A0A174N1H8_BACT4</name>
<accession>A0A174N1H8</accession>
<dbReference type="AlphaFoldDB" id="A0A174N1H8"/>
<protein>
    <submittedName>
        <fullName evidence="1">Uncharacterized protein</fullName>
    </submittedName>
</protein>
<evidence type="ECO:0000313" key="1">
    <source>
        <dbReference type="EMBL" id="CUP40767.1"/>
    </source>
</evidence>
<dbReference type="EMBL" id="CZBI01000001">
    <property type="protein sequence ID" value="CUP40767.1"/>
    <property type="molecule type" value="Genomic_DNA"/>
</dbReference>
<proteinExistence type="predicted"/>
<dbReference type="PROSITE" id="PS51257">
    <property type="entry name" value="PROKAR_LIPOPROTEIN"/>
    <property type="match status" value="1"/>
</dbReference>
<gene>
    <name evidence="1" type="ORF">ERS852557_00489</name>
</gene>
<dbReference type="Proteomes" id="UP000095541">
    <property type="component" value="Unassembled WGS sequence"/>
</dbReference>
<dbReference type="RefSeq" id="WP_055216926.1">
    <property type="nucleotide sequence ID" value="NZ_CZBI01000001.1"/>
</dbReference>